<comment type="caution">
    <text evidence="1">The sequence shown here is derived from an EMBL/GenBank/DDBJ whole genome shotgun (WGS) entry which is preliminary data.</text>
</comment>
<organism evidence="1">
    <name type="scientific">Tanacetum cinerariifolium</name>
    <name type="common">Dalmatian daisy</name>
    <name type="synonym">Chrysanthemum cinerariifolium</name>
    <dbReference type="NCBI Taxonomy" id="118510"/>
    <lineage>
        <taxon>Eukaryota</taxon>
        <taxon>Viridiplantae</taxon>
        <taxon>Streptophyta</taxon>
        <taxon>Embryophyta</taxon>
        <taxon>Tracheophyta</taxon>
        <taxon>Spermatophyta</taxon>
        <taxon>Magnoliopsida</taxon>
        <taxon>eudicotyledons</taxon>
        <taxon>Gunneridae</taxon>
        <taxon>Pentapetalae</taxon>
        <taxon>asterids</taxon>
        <taxon>campanulids</taxon>
        <taxon>Asterales</taxon>
        <taxon>Asteraceae</taxon>
        <taxon>Asteroideae</taxon>
        <taxon>Anthemideae</taxon>
        <taxon>Anthemidinae</taxon>
        <taxon>Tanacetum</taxon>
    </lineage>
</organism>
<feature type="non-terminal residue" evidence="1">
    <location>
        <position position="1"/>
    </location>
</feature>
<protein>
    <submittedName>
        <fullName evidence="1">Uncharacterized protein</fullName>
    </submittedName>
</protein>
<dbReference type="EMBL" id="BKCJ011427837">
    <property type="protein sequence ID" value="GFD32763.1"/>
    <property type="molecule type" value="Genomic_DNA"/>
</dbReference>
<dbReference type="AntiFam" id="ANF00088">
    <property type="entry name" value="Shadow ORF (opposite Fdh)"/>
</dbReference>
<sequence length="136" mass="14646">AGQLVVAKEAVAAGDGERHYHAVAALEVAHALAHFLHDAHELVPEHHWGSGQRAVVDVQVGAANGRARHANDGVARVFERGVIYCIDADVAGAVKHEGFHGNRRESEEKNPPQLTAPKCSGCAWQYLSTAVQLRYN</sequence>
<name>A0A699VEX1_TANCI</name>
<reference evidence="1" key="1">
    <citation type="journal article" date="2019" name="Sci. Rep.">
        <title>Draft genome of Tanacetum cinerariifolium, the natural source of mosquito coil.</title>
        <authorList>
            <person name="Yamashiro T."/>
            <person name="Shiraishi A."/>
            <person name="Satake H."/>
            <person name="Nakayama K."/>
        </authorList>
    </citation>
    <scope>NUCLEOTIDE SEQUENCE</scope>
</reference>
<evidence type="ECO:0000313" key="1">
    <source>
        <dbReference type="EMBL" id="GFD32763.1"/>
    </source>
</evidence>
<dbReference type="AlphaFoldDB" id="A0A699VEX1"/>
<proteinExistence type="predicted"/>
<gene>
    <name evidence="1" type="ORF">Tci_904732</name>
</gene>
<accession>A0A699VEX1</accession>